<sequence length="77" mass="9213">MKTLAELKAIAVDLQERMKPLNHKLENSQITLRSRMSIESSLRELKIFWYDAMCDVHSHPEYEGNFRFVKENNPYRN</sequence>
<dbReference type="Proteomes" id="UP000828605">
    <property type="component" value="Segment"/>
</dbReference>
<accession>A0AAE7VPP6</accession>
<name>A0AAE7VPP6_9CAUD</name>
<dbReference type="EMBL" id="MZ501053">
    <property type="protein sequence ID" value="QXV76516.1"/>
    <property type="molecule type" value="Genomic_DNA"/>
</dbReference>
<evidence type="ECO:0000313" key="2">
    <source>
        <dbReference type="Proteomes" id="UP000828605"/>
    </source>
</evidence>
<evidence type="ECO:0000313" key="1">
    <source>
        <dbReference type="EMBL" id="QXV76516.1"/>
    </source>
</evidence>
<proteinExistence type="predicted"/>
<gene>
    <name evidence="1" type="ORF">bas12_0034</name>
</gene>
<keyword evidence="2" id="KW-1185">Reference proteome</keyword>
<protein>
    <submittedName>
        <fullName evidence="1">Uncharacterized protein</fullName>
    </submittedName>
</protein>
<organism evidence="1 2">
    <name type="scientific">Escherichia phage BrunoManser</name>
    <dbReference type="NCBI Taxonomy" id="2851976"/>
    <lineage>
        <taxon>Viruses</taxon>
        <taxon>Duplodnaviria</taxon>
        <taxon>Heunggongvirae</taxon>
        <taxon>Uroviricota</taxon>
        <taxon>Caudoviricetes</taxon>
        <taxon>Drexlerviridae</taxon>
        <taxon>Tunavirinae</taxon>
        <taxon>Sertoctavirus</taxon>
        <taxon>Sertoctavirus brunomanser</taxon>
    </lineage>
</organism>
<reference evidence="2" key="1">
    <citation type="journal article" date="2021" name="PLoS Biol.">
        <title>Systematic exploration of Escherichia coli phage-host interactions with the BASEL phage collection.</title>
        <authorList>
            <person name="Maffei E."/>
            <person name="Shaidullina A."/>
            <person name="Burkolter M."/>
            <person name="Heyer Y."/>
            <person name="Estermann F."/>
            <person name="Druelle V."/>
            <person name="Sauer P."/>
            <person name="Willi L."/>
            <person name="Michaelis S."/>
            <person name="Hilbi H."/>
            <person name="Thaler D.S."/>
            <person name="Harms A."/>
        </authorList>
    </citation>
    <scope>NUCLEOTIDE SEQUENCE [LARGE SCALE GENOMIC DNA]</scope>
    <source>
        <strain evidence="2">Bas12</strain>
    </source>
</reference>